<evidence type="ECO:0008006" key="4">
    <source>
        <dbReference type="Google" id="ProtNLM"/>
    </source>
</evidence>
<proteinExistence type="predicted"/>
<organism evidence="2 3">
    <name type="scientific">Stomoxys calcitrans</name>
    <name type="common">Stable fly</name>
    <name type="synonym">Conops calcitrans</name>
    <dbReference type="NCBI Taxonomy" id="35570"/>
    <lineage>
        <taxon>Eukaryota</taxon>
        <taxon>Metazoa</taxon>
        <taxon>Ecdysozoa</taxon>
        <taxon>Arthropoda</taxon>
        <taxon>Hexapoda</taxon>
        <taxon>Insecta</taxon>
        <taxon>Pterygota</taxon>
        <taxon>Neoptera</taxon>
        <taxon>Endopterygota</taxon>
        <taxon>Diptera</taxon>
        <taxon>Brachycera</taxon>
        <taxon>Muscomorpha</taxon>
        <taxon>Muscoidea</taxon>
        <taxon>Muscidae</taxon>
        <taxon>Stomoxys</taxon>
    </lineage>
</organism>
<name>A0A1I8PY88_STOCA</name>
<feature type="compositionally biased region" description="Polar residues" evidence="1">
    <location>
        <begin position="251"/>
        <end position="261"/>
    </location>
</feature>
<feature type="compositionally biased region" description="Polar residues" evidence="1">
    <location>
        <begin position="771"/>
        <end position="791"/>
    </location>
</feature>
<feature type="compositionally biased region" description="Polar residues" evidence="1">
    <location>
        <begin position="1131"/>
        <end position="1142"/>
    </location>
</feature>
<feature type="compositionally biased region" description="Basic and acidic residues" evidence="1">
    <location>
        <begin position="1317"/>
        <end position="1326"/>
    </location>
</feature>
<feature type="compositionally biased region" description="Basic residues" evidence="1">
    <location>
        <begin position="175"/>
        <end position="184"/>
    </location>
</feature>
<reference evidence="2" key="1">
    <citation type="submission" date="2020-05" db="UniProtKB">
        <authorList>
            <consortium name="EnsemblMetazoa"/>
        </authorList>
    </citation>
    <scope>IDENTIFICATION</scope>
    <source>
        <strain evidence="2">USDA</strain>
    </source>
</reference>
<feature type="region of interest" description="Disordered" evidence="1">
    <location>
        <begin position="1123"/>
        <end position="1142"/>
    </location>
</feature>
<feature type="compositionally biased region" description="Basic and acidic residues" evidence="1">
    <location>
        <begin position="1334"/>
        <end position="1356"/>
    </location>
</feature>
<feature type="region of interest" description="Disordered" evidence="1">
    <location>
        <begin position="126"/>
        <end position="191"/>
    </location>
</feature>
<dbReference type="Proteomes" id="UP000095300">
    <property type="component" value="Unassembled WGS sequence"/>
</dbReference>
<gene>
    <name evidence="2" type="primary">106083575</name>
</gene>
<dbReference type="EnsemblMetazoa" id="SCAU012164-RA">
    <property type="protein sequence ID" value="SCAU012164-PA"/>
    <property type="gene ID" value="SCAU012164"/>
</dbReference>
<evidence type="ECO:0000313" key="2">
    <source>
        <dbReference type="EnsemblMetazoa" id="SCAU012164-PA"/>
    </source>
</evidence>
<feature type="region of interest" description="Disordered" evidence="1">
    <location>
        <begin position="1281"/>
        <end position="1356"/>
    </location>
</feature>
<keyword evidence="3" id="KW-1185">Reference proteome</keyword>
<feature type="region of interest" description="Disordered" evidence="1">
    <location>
        <begin position="1013"/>
        <end position="1032"/>
    </location>
</feature>
<feature type="region of interest" description="Disordered" evidence="1">
    <location>
        <begin position="740"/>
        <end position="791"/>
    </location>
</feature>
<sequence>MACKNDEINIERLLDHMLLFNPNLKDNTEKLPLIKAKLEEQIKAKAIVRLEVEPLFEPLCESVTNKIYRLQRLLENCQVKKDLQGENVSYIKCQKTFKSEVSFSDTSDDEALIIKKMRSLNAKNYGIQHQRRGHDNNTGELKDYIPLSLSKTPRKRKRSSKFISPIKSGQSRRDEHKKHKRSKSKKDNTVSTTTLQCEEDIVVEDTETRSFHITIPSLFKNAFHEFNISSLPKSRVIFDAKAQHAKQKMLQESTRSSQTCKKSNRKRKSISADFGASQREMDDEDFTQLINDVIGSCGNDEETRQAANALENINNDIIDNYNVLSSDHCPQIDFLGFENQKLGKHRHKSSKKHSKEKTLPKKRGRKSKKDTSFMSQPSQNSDLVEYFKNFAKDCTALPGSTTPAASSTMSQPLVSSTTQTFEFIDQQDTGYILLENGNTCQLVTTNSLTFDDTQIQSNNINVTTSYQDSPLNENTNLPVITEAQFRSLAQGTVIQQNSFGCSSSLSSTKMTISETTPRPAHNSSFEVLDLSLKSNMNAVNIAQKESNFMHNEDIPIELELSLDQSLLQADVPLDLSVRSTSFQNATTSSVLENLNDGFSTTQCIMVDDGQNDEFIRRLIETSDFDLGIDQLPEENGDNKSFKTALDMPLLEGMNENPNSVTQESNQALANDSTYASMTEDSSPHFNCSLGEDYYFADQSTKEIFNQLLDIGCSSKVVTIDTNNNNDKENCILLPSADASLSENSKPKTEIENAKNSSEPQKKPNTPPLGESDTTICKPSTPSDNNAGVQNAQRILRRRLTVAQRIETPASILLNKIVSLNGDKISITISNETENLNSKLETSKNSTHKNNPISVENKVCVNTKKDIQPIRSRENSRSTNRMKCAANDKSGDKNAKEANEVKQAPKNVAAIEEFENFSNKIDTVNKSYENRLLQDDVNMKKGKSICHQIEKEQSLCVDDIWLGETEFKKSSLDTSQMIKLCSYAGRPHSYKEPDKTETETNCTSAGKYAKKTYGKTNQKHSNTVKPSEYKKPQNESFSNECILEQNNSQACLKNYPLESKKIAAADSLSGADSFFISSSTKKLEINADNAYDLQNDIVEQSVDFTDENIIIDLCKPLNLKEPNIDNADNREGQQTGVQNTDTDNTPLLAEKVVFSIEKVKLNAESSDLEYNFLSDSDNGSQKSLNKSPCEEVGNMNNDFLEVELQPADLSIKRKSIEQSDNDSVVESSLSILAASDCLDECESHAYDLHVEDRWDNNAFQRNVEKGALFKITSISTIDREEFERGDEGSLIPQDQAMENDNTLSDEAGDCKNAGTLTTDKEELEPKNIRSTNRNGLEEKELLTEGHSTKPPDTEKDTTADNAMSLLEMESNLEENILNFEEDDEDLDELVLDTSSCYFSSPNEDRYVDSLPDEVDHNYRKTQEPTVTESPSDTHFIKPLPDIPKLPTLDKILNANEAKSATTDNILKNFKIPKLKVSTTKKVMKHNKGITMQPKLCLERIPPMSETTIKLKDFYAKLKPIKNTDTTKALPNALNLAKVTRTIKNEAPAALVTATAPLHLEQPLQTQPIFKCTFNNVPANLLTTHTMANSNNPVLVEQRCSFYGFYEMALVFGVTCLPHLENICPASNLCQKSHQFNDVEKVFTSLMAMSKSELNRAYSFVYNHSKLYKHFFVVFCNVYTRRSDRVKLLKLVNDCERYPEHGQFLTVLFEALVTCGISPMNACRLMLKRSRDRSQPIIDALVAIIMKSDWTLFLDYIESFIKDNNKYNFSIGVLEQMTPAILSSKQAQLKEIFCKCVQTLHCEEMPLLKCSPSLMKCLAMVAEEGNKYP</sequence>
<feature type="region of interest" description="Disordered" evidence="1">
    <location>
        <begin position="343"/>
        <end position="378"/>
    </location>
</feature>
<feature type="compositionally biased region" description="Basic and acidic residues" evidence="1">
    <location>
        <begin position="133"/>
        <end position="143"/>
    </location>
</feature>
<protein>
    <recommendedName>
        <fullName evidence="4">Protein deadlock</fullName>
    </recommendedName>
</protein>
<feature type="compositionally biased region" description="Basic residues" evidence="1">
    <location>
        <begin position="343"/>
        <end position="368"/>
    </location>
</feature>
<evidence type="ECO:0000313" key="3">
    <source>
        <dbReference type="Proteomes" id="UP000095300"/>
    </source>
</evidence>
<feature type="compositionally biased region" description="Basic and acidic residues" evidence="1">
    <location>
        <begin position="888"/>
        <end position="899"/>
    </location>
</feature>
<dbReference type="VEuPathDB" id="VectorBase:SCAU012164"/>
<feature type="region of interest" description="Disordered" evidence="1">
    <location>
        <begin position="251"/>
        <end position="278"/>
    </location>
</feature>
<accession>A0A1I8PY88</accession>
<feature type="compositionally biased region" description="Polar residues" evidence="1">
    <location>
        <begin position="1013"/>
        <end position="1024"/>
    </location>
</feature>
<dbReference type="OrthoDB" id="8007678at2759"/>
<evidence type="ECO:0000256" key="1">
    <source>
        <dbReference type="SAM" id="MobiDB-lite"/>
    </source>
</evidence>
<feature type="region of interest" description="Disordered" evidence="1">
    <location>
        <begin position="869"/>
        <end position="900"/>
    </location>
</feature>
<dbReference type="KEGG" id="scac:106083575"/>